<dbReference type="RefSeq" id="WP_119777660.1">
    <property type="nucleotide sequence ID" value="NZ_QYUK01000011.1"/>
</dbReference>
<evidence type="ECO:0000313" key="2">
    <source>
        <dbReference type="EMBL" id="RJF87016.1"/>
    </source>
</evidence>
<accession>A0A418WAN6</accession>
<dbReference type="PANTHER" id="PTHR35024:SF4">
    <property type="entry name" value="POLYMER-FORMING CYTOSKELETAL PROTEIN"/>
    <property type="match status" value="1"/>
</dbReference>
<dbReference type="InterPro" id="IPR007607">
    <property type="entry name" value="BacA/B"/>
</dbReference>
<gene>
    <name evidence="2" type="ORF">D3874_08275</name>
</gene>
<evidence type="ECO:0000313" key="3">
    <source>
        <dbReference type="Proteomes" id="UP000284605"/>
    </source>
</evidence>
<protein>
    <submittedName>
        <fullName evidence="2">Polymer-forming cytoskeletal protein</fullName>
    </submittedName>
</protein>
<dbReference type="Proteomes" id="UP000284605">
    <property type="component" value="Unassembled WGS sequence"/>
</dbReference>
<name>A0A418WAN6_9PROT</name>
<sequence>MFNKPKTTNKRPTPPSLFAENLTIEGNLNSTGDLQIDGTVTGDITCRTLTLGEDGVVNGEIRAETVHVRGRVEGRIIAATVELAASANITGDILHDSLGVEAGARVEGNLKRRPSASAEPVKLIEGTKPSLVLTNS</sequence>
<comment type="similarity">
    <text evidence="1">Belongs to the bactofilin family.</text>
</comment>
<dbReference type="AlphaFoldDB" id="A0A418WAN6"/>
<dbReference type="PANTHER" id="PTHR35024">
    <property type="entry name" value="HYPOTHETICAL CYTOSOLIC PROTEIN"/>
    <property type="match status" value="1"/>
</dbReference>
<comment type="caution">
    <text evidence="2">The sequence shown here is derived from an EMBL/GenBank/DDBJ whole genome shotgun (WGS) entry which is preliminary data.</text>
</comment>
<reference evidence="2 3" key="1">
    <citation type="submission" date="2018-09" db="EMBL/GenBank/DDBJ databases">
        <authorList>
            <person name="Zhu H."/>
        </authorList>
    </citation>
    <scope>NUCLEOTIDE SEQUENCE [LARGE SCALE GENOMIC DNA]</scope>
    <source>
        <strain evidence="2 3">K1W22B-8</strain>
    </source>
</reference>
<organism evidence="2 3">
    <name type="scientific">Oleomonas cavernae</name>
    <dbReference type="NCBI Taxonomy" id="2320859"/>
    <lineage>
        <taxon>Bacteria</taxon>
        <taxon>Pseudomonadati</taxon>
        <taxon>Pseudomonadota</taxon>
        <taxon>Alphaproteobacteria</taxon>
        <taxon>Acetobacterales</taxon>
        <taxon>Acetobacteraceae</taxon>
        <taxon>Oleomonas</taxon>
    </lineage>
</organism>
<keyword evidence="3" id="KW-1185">Reference proteome</keyword>
<dbReference type="OrthoDB" id="5738271at2"/>
<dbReference type="Pfam" id="PF04519">
    <property type="entry name" value="Bactofilin"/>
    <property type="match status" value="1"/>
</dbReference>
<proteinExistence type="inferred from homology"/>
<evidence type="ECO:0000256" key="1">
    <source>
        <dbReference type="ARBA" id="ARBA00044755"/>
    </source>
</evidence>
<dbReference type="EMBL" id="QYUK01000011">
    <property type="protein sequence ID" value="RJF87016.1"/>
    <property type="molecule type" value="Genomic_DNA"/>
</dbReference>